<proteinExistence type="predicted"/>
<reference evidence="2 3" key="1">
    <citation type="submission" date="2021-01" db="EMBL/GenBank/DDBJ databases">
        <title>Genomic Encyclopedia of Type Strains, Phase IV (KMG-IV): sequencing the most valuable type-strain genomes for metagenomic binning, comparative biology and taxonomic classification.</title>
        <authorList>
            <person name="Goeker M."/>
        </authorList>
    </citation>
    <scope>NUCLEOTIDE SEQUENCE [LARGE SCALE GENOMIC DNA]</scope>
    <source>
        <strain evidence="2 3">DSM 24834</strain>
    </source>
</reference>
<organism evidence="2 3">
    <name type="scientific">Rossellomorea pakistanensis</name>
    <dbReference type="NCBI Taxonomy" id="992288"/>
    <lineage>
        <taxon>Bacteria</taxon>
        <taxon>Bacillati</taxon>
        <taxon>Bacillota</taxon>
        <taxon>Bacilli</taxon>
        <taxon>Bacillales</taxon>
        <taxon>Bacillaceae</taxon>
        <taxon>Rossellomorea</taxon>
    </lineage>
</organism>
<feature type="transmembrane region" description="Helical" evidence="1">
    <location>
        <begin position="164"/>
        <end position="182"/>
    </location>
</feature>
<name>A0ABS2N7P2_9BACI</name>
<keyword evidence="1" id="KW-0472">Membrane</keyword>
<dbReference type="InterPro" id="IPR010288">
    <property type="entry name" value="EcsB_ABC"/>
</dbReference>
<feature type="transmembrane region" description="Helical" evidence="1">
    <location>
        <begin position="104"/>
        <end position="125"/>
    </location>
</feature>
<dbReference type="Pfam" id="PF05975">
    <property type="entry name" value="EcsB"/>
    <property type="match status" value="1"/>
</dbReference>
<dbReference type="EMBL" id="JAFBDZ010000001">
    <property type="protein sequence ID" value="MBM7583870.1"/>
    <property type="molecule type" value="Genomic_DNA"/>
</dbReference>
<feature type="transmembrane region" description="Helical" evidence="1">
    <location>
        <begin position="137"/>
        <end position="157"/>
    </location>
</feature>
<feature type="transmembrane region" description="Helical" evidence="1">
    <location>
        <begin position="280"/>
        <end position="309"/>
    </location>
</feature>
<comment type="caution">
    <text evidence="2">The sequence shown here is derived from an EMBL/GenBank/DDBJ whole genome shotgun (WGS) entry which is preliminary data.</text>
</comment>
<keyword evidence="1" id="KW-0812">Transmembrane</keyword>
<feature type="transmembrane region" description="Helical" evidence="1">
    <location>
        <begin position="58"/>
        <end position="79"/>
    </location>
</feature>
<dbReference type="Proteomes" id="UP001646157">
    <property type="component" value="Unassembled WGS sequence"/>
</dbReference>
<evidence type="ECO:0000256" key="1">
    <source>
        <dbReference type="SAM" id="Phobius"/>
    </source>
</evidence>
<evidence type="ECO:0000313" key="2">
    <source>
        <dbReference type="EMBL" id="MBM7583870.1"/>
    </source>
</evidence>
<evidence type="ECO:0000313" key="3">
    <source>
        <dbReference type="Proteomes" id="UP001646157"/>
    </source>
</evidence>
<feature type="transmembrane region" description="Helical" evidence="1">
    <location>
        <begin position="249"/>
        <end position="268"/>
    </location>
</feature>
<accession>A0ABS2N7P2</accession>
<feature type="transmembrane region" description="Helical" evidence="1">
    <location>
        <begin position="21"/>
        <end position="46"/>
    </location>
</feature>
<feature type="transmembrane region" description="Helical" evidence="1">
    <location>
        <begin position="373"/>
        <end position="390"/>
    </location>
</feature>
<feature type="transmembrane region" description="Helical" evidence="1">
    <location>
        <begin position="347"/>
        <end position="367"/>
    </location>
</feature>
<dbReference type="PIRSF" id="PIRSF037259">
    <property type="entry name" value="EcsB_ABC"/>
    <property type="match status" value="1"/>
</dbReference>
<feature type="transmembrane region" description="Helical" evidence="1">
    <location>
        <begin position="188"/>
        <end position="207"/>
    </location>
</feature>
<protein>
    <submittedName>
        <fullName evidence="2">ABC-2 type transport system permease protein</fullName>
    </submittedName>
</protein>
<keyword evidence="3" id="KW-1185">Reference proteome</keyword>
<keyword evidence="1" id="KW-1133">Transmembrane helix</keyword>
<gene>
    <name evidence="2" type="ORF">JOC86_000407</name>
</gene>
<sequence length="395" mass="45992">MDLNTLWNRRFQSYIKIRVHYFSYMVNGGLLIGLLILLVTGIYYYIGWLKNLPETFPTNLLTSFVLSGFIACVQIRLFIKRADTLYLLPLERALEKSYFKKGRIFSFIRSFALLLIGVIIVLPLYSQNHEMTILSNILLIIGLSIVLGLNVSYSYVLRRKHSGFFTWLLMFVHSFVYSFIFVSSEMKYLIIGLLLSISLQLYSMRIYQTTAFPWEAFLKSQSRADLIFYSIANQFLDVKEYQKRVKRRAYLNAVLALFSNEATLYYLIRTFIRKGDSFGLFLRLTIIGVIVISFASLNEIWLFLFVGFIQFITGFQLIKYFYEAISQIPFHFLPVSSKYKQKAVGKLLSLLLFIQFGCFSISLMLFGENINPLAYILTLFTSVTLTVLFIHRKTI</sequence>